<evidence type="ECO:0000313" key="2">
    <source>
        <dbReference type="Proteomes" id="UP000640583"/>
    </source>
</evidence>
<organism evidence="1 2">
    <name type="scientific">Halocynthiibacter styelae</name>
    <dbReference type="NCBI Taxonomy" id="2761955"/>
    <lineage>
        <taxon>Bacteria</taxon>
        <taxon>Pseudomonadati</taxon>
        <taxon>Pseudomonadota</taxon>
        <taxon>Alphaproteobacteria</taxon>
        <taxon>Rhodobacterales</taxon>
        <taxon>Paracoccaceae</taxon>
        <taxon>Halocynthiibacter</taxon>
    </lineage>
</organism>
<accession>A0A8J7J8K3</accession>
<dbReference type="EMBL" id="JADCKQ010000019">
    <property type="protein sequence ID" value="MBI1495390.1"/>
    <property type="molecule type" value="Genomic_DNA"/>
</dbReference>
<reference evidence="1" key="1">
    <citation type="submission" date="2020-10" db="EMBL/GenBank/DDBJ databases">
        <title>Paenihalocynthiibacter styelae gen. nov., sp. nov., isolated from stalked sea squirt Styela clava.</title>
        <authorList>
            <person name="Kim Y.-O."/>
            <person name="Yoon J.-H."/>
        </authorList>
    </citation>
    <scope>NUCLEOTIDE SEQUENCE</scope>
    <source>
        <strain evidence="1">MYP1-1</strain>
    </source>
</reference>
<sequence>MSSRSHHIGWSWKNPKGTASHAFSTADEARDNAVYNAIVSQKKTGASAVYHRMSDTERFLCWQSLQRAGWQLLEVKAEF</sequence>
<dbReference type="AlphaFoldDB" id="A0A8J7J8K3"/>
<comment type="caution">
    <text evidence="1">The sequence shown here is derived from an EMBL/GenBank/DDBJ whole genome shotgun (WGS) entry which is preliminary data.</text>
</comment>
<gene>
    <name evidence="1" type="ORF">H1D41_17240</name>
</gene>
<name>A0A8J7J8K3_9RHOB</name>
<evidence type="ECO:0000313" key="1">
    <source>
        <dbReference type="EMBL" id="MBI1495390.1"/>
    </source>
</evidence>
<dbReference type="Proteomes" id="UP000640583">
    <property type="component" value="Unassembled WGS sequence"/>
</dbReference>
<dbReference type="RefSeq" id="WP_228850092.1">
    <property type="nucleotide sequence ID" value="NZ_JADCKQ010000019.1"/>
</dbReference>
<proteinExistence type="predicted"/>
<keyword evidence="2" id="KW-1185">Reference proteome</keyword>
<protein>
    <submittedName>
        <fullName evidence="1">Uncharacterized protein</fullName>
    </submittedName>
</protein>